<dbReference type="EMBL" id="JAHWGI010000505">
    <property type="protein sequence ID" value="KAK3916221.1"/>
    <property type="molecule type" value="Genomic_DNA"/>
</dbReference>
<evidence type="ECO:0000256" key="1">
    <source>
        <dbReference type="SAM" id="MobiDB-lite"/>
    </source>
</evidence>
<reference evidence="3" key="2">
    <citation type="journal article" date="2023" name="BMC Genomics">
        <title>Pest status, molecular evolution, and epigenetic factors derived from the genome assembly of Frankliniella fusca, a thysanopteran phytovirus vector.</title>
        <authorList>
            <person name="Catto M.A."/>
            <person name="Labadie P.E."/>
            <person name="Jacobson A.L."/>
            <person name="Kennedy G.G."/>
            <person name="Srinivasan R."/>
            <person name="Hunt B.G."/>
        </authorList>
    </citation>
    <scope>NUCLEOTIDE SEQUENCE</scope>
    <source>
        <strain evidence="3">PL_HMW_Pooled</strain>
    </source>
</reference>
<feature type="chain" id="PRO_5042038764" evidence="2">
    <location>
        <begin position="32"/>
        <end position="155"/>
    </location>
</feature>
<evidence type="ECO:0000313" key="3">
    <source>
        <dbReference type="EMBL" id="KAK3916221.1"/>
    </source>
</evidence>
<dbReference type="AlphaFoldDB" id="A0AAE1LDM7"/>
<feature type="region of interest" description="Disordered" evidence="1">
    <location>
        <begin position="128"/>
        <end position="155"/>
    </location>
</feature>
<dbReference type="PANTHER" id="PTHR11257">
    <property type="entry name" value="CHEMOSENSORY PROTEIN-RELATED"/>
    <property type="match status" value="1"/>
</dbReference>
<dbReference type="Pfam" id="PF03392">
    <property type="entry name" value="OS-D"/>
    <property type="match status" value="1"/>
</dbReference>
<sequence length="155" mass="17089">MSARSSSSSSCSTMHHLLQLAALLLAVAVLACGGARQQPQLREVRPREVDLVLNNEALLKTFIRCLLEKGPCSPDGYQLRRLLPQALESGCDKCSANHRQQSERVIRFLIAKRPQDWKQLARKYDPKGEYERRFGSGSSATRAPAPAPAPAPPRA</sequence>
<dbReference type="PROSITE" id="PS51257">
    <property type="entry name" value="PROKAR_LIPOPROTEIN"/>
    <property type="match status" value="1"/>
</dbReference>
<gene>
    <name evidence="3" type="ORF">KUF71_006089</name>
</gene>
<dbReference type="Gene3D" id="1.10.2080.10">
    <property type="entry name" value="Insect odorant-binding protein A10/Ejaculatory bulb-specific protein 3"/>
    <property type="match status" value="1"/>
</dbReference>
<reference evidence="3" key="1">
    <citation type="submission" date="2021-07" db="EMBL/GenBank/DDBJ databases">
        <authorList>
            <person name="Catto M.A."/>
            <person name="Jacobson A."/>
            <person name="Kennedy G."/>
            <person name="Labadie P."/>
            <person name="Hunt B.G."/>
            <person name="Srinivasan R."/>
        </authorList>
    </citation>
    <scope>NUCLEOTIDE SEQUENCE</scope>
    <source>
        <strain evidence="3">PL_HMW_Pooled</strain>
        <tissue evidence="3">Head</tissue>
    </source>
</reference>
<dbReference type="PANTHER" id="PTHR11257:SF13">
    <property type="entry name" value="GEO07322P1"/>
    <property type="match status" value="1"/>
</dbReference>
<keyword evidence="2" id="KW-0732">Signal</keyword>
<protein>
    <submittedName>
        <fullName evidence="3">Allergen Tha p 1</fullName>
    </submittedName>
</protein>
<dbReference type="SUPFAM" id="SSF100910">
    <property type="entry name" value="Chemosensory protein Csp2"/>
    <property type="match status" value="1"/>
</dbReference>
<evidence type="ECO:0000313" key="4">
    <source>
        <dbReference type="Proteomes" id="UP001219518"/>
    </source>
</evidence>
<feature type="compositionally biased region" description="Pro residues" evidence="1">
    <location>
        <begin position="145"/>
        <end position="155"/>
    </location>
</feature>
<comment type="caution">
    <text evidence="3">The sequence shown here is derived from an EMBL/GenBank/DDBJ whole genome shotgun (WGS) entry which is preliminary data.</text>
</comment>
<dbReference type="InterPro" id="IPR036682">
    <property type="entry name" value="OS_D_A10/PebIII_sf"/>
</dbReference>
<dbReference type="InterPro" id="IPR005055">
    <property type="entry name" value="A10/PebIII"/>
</dbReference>
<keyword evidence="4" id="KW-1185">Reference proteome</keyword>
<evidence type="ECO:0000256" key="2">
    <source>
        <dbReference type="SAM" id="SignalP"/>
    </source>
</evidence>
<accession>A0AAE1LDM7</accession>
<organism evidence="3 4">
    <name type="scientific">Frankliniella fusca</name>
    <dbReference type="NCBI Taxonomy" id="407009"/>
    <lineage>
        <taxon>Eukaryota</taxon>
        <taxon>Metazoa</taxon>
        <taxon>Ecdysozoa</taxon>
        <taxon>Arthropoda</taxon>
        <taxon>Hexapoda</taxon>
        <taxon>Insecta</taxon>
        <taxon>Pterygota</taxon>
        <taxon>Neoptera</taxon>
        <taxon>Paraneoptera</taxon>
        <taxon>Thysanoptera</taxon>
        <taxon>Terebrantia</taxon>
        <taxon>Thripoidea</taxon>
        <taxon>Thripidae</taxon>
        <taxon>Frankliniella</taxon>
    </lineage>
</organism>
<proteinExistence type="predicted"/>
<feature type="signal peptide" evidence="2">
    <location>
        <begin position="1"/>
        <end position="31"/>
    </location>
</feature>
<dbReference type="Proteomes" id="UP001219518">
    <property type="component" value="Unassembled WGS sequence"/>
</dbReference>
<name>A0AAE1LDM7_9NEOP</name>